<gene>
    <name evidence="1" type="ORF">OWV82_006415</name>
</gene>
<evidence type="ECO:0000313" key="2">
    <source>
        <dbReference type="Proteomes" id="UP001164539"/>
    </source>
</evidence>
<accession>A0ACC1YGR3</accession>
<sequence length="173" mass="19519">MVGKILDTFPMAIEDEDYDKKNIVLLAEKENRNGKCIPATNNQGNSALHLAAKFEDFRPSSLIPGAALQMQWETKWYKQFSPLDTKKKIFAMDLPRKLLIGLTSLFISVVSILISFCSGRSLVVRDELTSAAYPIYAATCLPTTLFALAQIPLYFDLTMAIFRKVPKRSYKVF</sequence>
<comment type="caution">
    <text evidence="1">The sequence shown here is derived from an EMBL/GenBank/DDBJ whole genome shotgun (WGS) entry which is preliminary data.</text>
</comment>
<keyword evidence="2" id="KW-1185">Reference proteome</keyword>
<name>A0ACC1YGR3_MELAZ</name>
<dbReference type="Proteomes" id="UP001164539">
    <property type="component" value="Chromosome 3"/>
</dbReference>
<reference evidence="1 2" key="1">
    <citation type="journal article" date="2023" name="Science">
        <title>Complex scaffold remodeling in plant triterpene biosynthesis.</title>
        <authorList>
            <person name="De La Pena R."/>
            <person name="Hodgson H."/>
            <person name="Liu J.C."/>
            <person name="Stephenson M.J."/>
            <person name="Martin A.C."/>
            <person name="Owen C."/>
            <person name="Harkess A."/>
            <person name="Leebens-Mack J."/>
            <person name="Jimenez L.E."/>
            <person name="Osbourn A."/>
            <person name="Sattely E.S."/>
        </authorList>
    </citation>
    <scope>NUCLEOTIDE SEQUENCE [LARGE SCALE GENOMIC DNA]</scope>
    <source>
        <strain evidence="2">cv. JPN11</strain>
        <tissue evidence="1">Leaf</tissue>
    </source>
</reference>
<organism evidence="1 2">
    <name type="scientific">Melia azedarach</name>
    <name type="common">Chinaberry tree</name>
    <dbReference type="NCBI Taxonomy" id="155640"/>
    <lineage>
        <taxon>Eukaryota</taxon>
        <taxon>Viridiplantae</taxon>
        <taxon>Streptophyta</taxon>
        <taxon>Embryophyta</taxon>
        <taxon>Tracheophyta</taxon>
        <taxon>Spermatophyta</taxon>
        <taxon>Magnoliopsida</taxon>
        <taxon>eudicotyledons</taxon>
        <taxon>Gunneridae</taxon>
        <taxon>Pentapetalae</taxon>
        <taxon>rosids</taxon>
        <taxon>malvids</taxon>
        <taxon>Sapindales</taxon>
        <taxon>Meliaceae</taxon>
        <taxon>Melia</taxon>
    </lineage>
</organism>
<evidence type="ECO:0000313" key="1">
    <source>
        <dbReference type="EMBL" id="KAJ4722995.1"/>
    </source>
</evidence>
<protein>
    <submittedName>
        <fullName evidence="1">Ankyrin repeat-containing protein</fullName>
    </submittedName>
</protein>
<proteinExistence type="predicted"/>
<dbReference type="EMBL" id="CM051396">
    <property type="protein sequence ID" value="KAJ4722995.1"/>
    <property type="molecule type" value="Genomic_DNA"/>
</dbReference>